<gene>
    <name evidence="2" type="ORF">LTR77_008657</name>
</gene>
<organism evidence="2 3">
    <name type="scientific">Saxophila tyrrhenica</name>
    <dbReference type="NCBI Taxonomy" id="1690608"/>
    <lineage>
        <taxon>Eukaryota</taxon>
        <taxon>Fungi</taxon>
        <taxon>Dikarya</taxon>
        <taxon>Ascomycota</taxon>
        <taxon>Pezizomycotina</taxon>
        <taxon>Dothideomycetes</taxon>
        <taxon>Dothideomycetidae</taxon>
        <taxon>Mycosphaerellales</taxon>
        <taxon>Extremaceae</taxon>
        <taxon>Saxophila</taxon>
    </lineage>
</organism>
<accession>A0AAV9P3Y8</accession>
<keyword evidence="3" id="KW-1185">Reference proteome</keyword>
<reference evidence="2 3" key="1">
    <citation type="submission" date="2023-08" db="EMBL/GenBank/DDBJ databases">
        <title>Black Yeasts Isolated from many extreme environments.</title>
        <authorList>
            <person name="Coleine C."/>
            <person name="Stajich J.E."/>
            <person name="Selbmann L."/>
        </authorList>
    </citation>
    <scope>NUCLEOTIDE SEQUENCE [LARGE SCALE GENOMIC DNA]</scope>
    <source>
        <strain evidence="2 3">CCFEE 5935</strain>
    </source>
</reference>
<feature type="chain" id="PRO_5043451791" evidence="1">
    <location>
        <begin position="16"/>
        <end position="439"/>
    </location>
</feature>
<dbReference type="GeneID" id="89929989"/>
<dbReference type="EMBL" id="JAVRRT010000015">
    <property type="protein sequence ID" value="KAK5165734.1"/>
    <property type="molecule type" value="Genomic_DNA"/>
</dbReference>
<protein>
    <submittedName>
        <fullName evidence="2">Uncharacterized protein</fullName>
    </submittedName>
</protein>
<evidence type="ECO:0000313" key="3">
    <source>
        <dbReference type="Proteomes" id="UP001337655"/>
    </source>
</evidence>
<name>A0AAV9P3Y8_9PEZI</name>
<dbReference type="AlphaFoldDB" id="A0AAV9P3Y8"/>
<dbReference type="RefSeq" id="XP_064655746.1">
    <property type="nucleotide sequence ID" value="XM_064805887.1"/>
</dbReference>
<evidence type="ECO:0000256" key="1">
    <source>
        <dbReference type="SAM" id="SignalP"/>
    </source>
</evidence>
<evidence type="ECO:0000313" key="2">
    <source>
        <dbReference type="EMBL" id="KAK5165734.1"/>
    </source>
</evidence>
<keyword evidence="1" id="KW-0732">Signal</keyword>
<dbReference type="Proteomes" id="UP001337655">
    <property type="component" value="Unassembled WGS sequence"/>
</dbReference>
<comment type="caution">
    <text evidence="2">The sequence shown here is derived from an EMBL/GenBank/DDBJ whole genome shotgun (WGS) entry which is preliminary data.</text>
</comment>
<feature type="signal peptide" evidence="1">
    <location>
        <begin position="1"/>
        <end position="15"/>
    </location>
</feature>
<sequence length="439" mass="49976">MHMRFLLSVFGLVLCSPSTFKTLAEKSQPPRAAGGYHGEPAFGIEFTLDHVLASVTLANTSTYAVAKVHGGEAYQNVMRQYLGVCHQAHLTQSAPIEGLQEAWERAREKERERQHQLIRDPESSWWHVLEVFVPRRPTHSPSIFDTDEFVDDADAAVLAAAIKDLKSSMEPQMKRQFNITSIRPWEYAKIAVPDFFFTTIKPRTDSEIFQEVSWMANDNLESLWYWHITRKFSAAVYRNRFRLDESSYWRQVLDAAVDAKQIRPAAYNTLSYTEKHHCVSPDHKATSRLQQCGPKTLSPTSIVIDFSNASLSLWLEGPRPYWTPWSTFPEFGGHTFEGRKSRDGSLEEHWDQTVAKVDDLSKGIDAAGRTVVDVILSGEAWSEKHLLVFGQRLQANQEARMVEIANVVRQPDVFAASKQAARQGHLVLYPWYAEGHDEL</sequence>
<proteinExistence type="predicted"/>